<protein>
    <submittedName>
        <fullName evidence="3">Uncharacterized protein</fullName>
    </submittedName>
</protein>
<accession>B9W835</accession>
<dbReference type="CGD" id="CAL0000160267">
    <property type="gene designation" value="Cd36_05960"/>
</dbReference>
<keyword evidence="4" id="KW-1185">Reference proteome</keyword>
<dbReference type="EMBL" id="FM992688">
    <property type="protein sequence ID" value="CAX44865.1"/>
    <property type="molecule type" value="Genomic_DNA"/>
</dbReference>
<dbReference type="OrthoDB" id="10507750at2759"/>
<dbReference type="AlphaFoldDB" id="B9W835"/>
<dbReference type="RefSeq" id="XP_002417257.1">
    <property type="nucleotide sequence ID" value="XM_002417212.1"/>
</dbReference>
<proteinExistence type="predicted"/>
<feature type="transmembrane region" description="Helical" evidence="1">
    <location>
        <begin position="6"/>
        <end position="25"/>
    </location>
</feature>
<dbReference type="GeneID" id="8044797"/>
<dbReference type="Proteomes" id="UP000002605">
    <property type="component" value="Chromosome 1"/>
</dbReference>
<sequence>MILYYYILLSLVFTILGLSFIRYYTNKRAKQLHHQISSSEKYFTLRQPYSDEEKQDNSLGTTDTHYGGGGGGNFKYKFPGGGGGKIEFGGGAGFDYKHGKHDDDDDNNSDNEN</sequence>
<organism evidence="3 4">
    <name type="scientific">Candida dubliniensis (strain CD36 / ATCC MYA-646 / CBS 7987 / NCPF 3949 / NRRL Y-17841)</name>
    <name type="common">Yeast</name>
    <dbReference type="NCBI Taxonomy" id="573826"/>
    <lineage>
        <taxon>Eukaryota</taxon>
        <taxon>Fungi</taxon>
        <taxon>Dikarya</taxon>
        <taxon>Ascomycota</taxon>
        <taxon>Saccharomycotina</taxon>
        <taxon>Pichiomycetes</taxon>
        <taxon>Debaryomycetaceae</taxon>
        <taxon>Candida/Lodderomyces clade</taxon>
        <taxon>Candida</taxon>
    </lineage>
</organism>
<keyword evidence="1" id="KW-1133">Transmembrane helix</keyword>
<name>B9W835_CANDC</name>
<dbReference type="VEuPathDB" id="FungiDB:CD36_05960"/>
<dbReference type="KEGG" id="cdu:CD36_05960"/>
<evidence type="ECO:0000256" key="1">
    <source>
        <dbReference type="SAM" id="Phobius"/>
    </source>
</evidence>
<reference evidence="3 4" key="1">
    <citation type="journal article" date="2009" name="Genome Res.">
        <title>Comparative genomics of the fungal pathogens Candida dubliniensis and Candida albicans.</title>
        <authorList>
            <person name="Jackson A.P."/>
            <person name="Gamble J.A."/>
            <person name="Yeomans T."/>
            <person name="Moran G.P."/>
            <person name="Saunders D."/>
            <person name="Harris D."/>
            <person name="Aslett M."/>
            <person name="Barrell J.F."/>
            <person name="Butler G."/>
            <person name="Citiulo F."/>
            <person name="Coleman D.C."/>
            <person name="de Groot P.W.J."/>
            <person name="Goodwin T.J."/>
            <person name="Quail M.A."/>
            <person name="McQuillan J."/>
            <person name="Munro C.A."/>
            <person name="Pain A."/>
            <person name="Poulter R.T."/>
            <person name="Rajandream M.A."/>
            <person name="Renauld H."/>
            <person name="Spiering M.J."/>
            <person name="Tivey A."/>
            <person name="Gow N.A.R."/>
            <person name="Barrell B."/>
            <person name="Sullivan D.J."/>
            <person name="Berriman M."/>
        </authorList>
    </citation>
    <scope>NUCLEOTIDE SEQUENCE [LARGE SCALE GENOMIC DNA]</scope>
    <source>
        <strain evidence="4">CD36 / ATCC MYA-646 / CBS 7987 / NCPF 3949 / NRRL Y-17841</strain>
    </source>
</reference>
<dbReference type="HOGENOM" id="CLU_2196569_0_0_1"/>
<evidence type="ECO:0000313" key="3">
    <source>
        <dbReference type="EMBL" id="CAX44865.1"/>
    </source>
</evidence>
<keyword evidence="1" id="KW-0472">Membrane</keyword>
<gene>
    <name evidence="2" type="ordered locus">Cd36_05960</name>
    <name evidence="3" type="ORF">CD36_05960</name>
</gene>
<evidence type="ECO:0000313" key="4">
    <source>
        <dbReference type="Proteomes" id="UP000002605"/>
    </source>
</evidence>
<evidence type="ECO:0000313" key="2">
    <source>
        <dbReference type="CGD" id="CAL0000160267"/>
    </source>
</evidence>
<keyword evidence="1" id="KW-0812">Transmembrane</keyword>